<evidence type="ECO:0000256" key="4">
    <source>
        <dbReference type="ARBA" id="ARBA00022692"/>
    </source>
</evidence>
<keyword evidence="3" id="KW-1003">Cell membrane</keyword>
<keyword evidence="5 7" id="KW-1133">Transmembrane helix</keyword>
<comment type="caution">
    <text evidence="8">The sequence shown here is derived from an EMBL/GenBank/DDBJ whole genome shotgun (WGS) entry which is preliminary data.</text>
</comment>
<proteinExistence type="predicted"/>
<organism evidence="8 9">
    <name type="scientific">Chitinimonas lacunae</name>
    <dbReference type="NCBI Taxonomy" id="1963018"/>
    <lineage>
        <taxon>Bacteria</taxon>
        <taxon>Pseudomonadati</taxon>
        <taxon>Pseudomonadota</taxon>
        <taxon>Betaproteobacteria</taxon>
        <taxon>Neisseriales</taxon>
        <taxon>Chitinibacteraceae</taxon>
        <taxon>Chitinimonas</taxon>
    </lineage>
</organism>
<evidence type="ECO:0000256" key="5">
    <source>
        <dbReference type="ARBA" id="ARBA00022989"/>
    </source>
</evidence>
<gene>
    <name evidence="8" type="ORF">ACFOW7_06080</name>
</gene>
<protein>
    <submittedName>
        <fullName evidence="8">MATE family efflux transporter</fullName>
    </submittedName>
</protein>
<keyword evidence="6 7" id="KW-0472">Membrane</keyword>
<dbReference type="Proteomes" id="UP001595791">
    <property type="component" value="Unassembled WGS sequence"/>
</dbReference>
<feature type="transmembrane region" description="Helical" evidence="7">
    <location>
        <begin position="103"/>
        <end position="125"/>
    </location>
</feature>
<comment type="subcellular location">
    <subcellularLocation>
        <location evidence="1">Cell inner membrane</location>
        <topology evidence="1">Multi-pass membrane protein</topology>
    </subcellularLocation>
</comment>
<dbReference type="PIRSF" id="PIRSF006603">
    <property type="entry name" value="DinF"/>
    <property type="match status" value="1"/>
</dbReference>
<feature type="transmembrane region" description="Helical" evidence="7">
    <location>
        <begin position="205"/>
        <end position="224"/>
    </location>
</feature>
<evidence type="ECO:0000313" key="8">
    <source>
        <dbReference type="EMBL" id="MFC4158925.1"/>
    </source>
</evidence>
<evidence type="ECO:0000256" key="6">
    <source>
        <dbReference type="ARBA" id="ARBA00023136"/>
    </source>
</evidence>
<keyword evidence="4 7" id="KW-0812">Transmembrane</keyword>
<dbReference type="InterPro" id="IPR002528">
    <property type="entry name" value="MATE_fam"/>
</dbReference>
<keyword evidence="9" id="KW-1185">Reference proteome</keyword>
<feature type="transmembrane region" description="Helical" evidence="7">
    <location>
        <begin position="54"/>
        <end position="83"/>
    </location>
</feature>
<name>A0ABV8MNU7_9NEIS</name>
<evidence type="ECO:0000313" key="9">
    <source>
        <dbReference type="Proteomes" id="UP001595791"/>
    </source>
</evidence>
<evidence type="ECO:0000256" key="3">
    <source>
        <dbReference type="ARBA" id="ARBA00022475"/>
    </source>
</evidence>
<keyword evidence="2" id="KW-0813">Transport</keyword>
<dbReference type="CDD" id="cd13142">
    <property type="entry name" value="MATE_like_12"/>
    <property type="match status" value="1"/>
</dbReference>
<feature type="transmembrane region" description="Helical" evidence="7">
    <location>
        <begin position="263"/>
        <end position="283"/>
    </location>
</feature>
<evidence type="ECO:0000256" key="1">
    <source>
        <dbReference type="ARBA" id="ARBA00004429"/>
    </source>
</evidence>
<sequence length="478" mass="50934">MAATPAGSTYNPLLEGPVLGALLKLAIPVVFANILQSVYQLTAAFWVGRLGSHAVAAVSVCFPITFLLFALGSGLGIAGSTLVAQYVGARNTTMVNHVAGQTFLMVIGSSLLLSLGALALAPWLLQLVGVTPVVYDASLAFLRISLAGVVFTFGFAMFQALMRGVGEVRIPLYIIGVTVVLNFGLTPLLIFGWGPLPGWGVEGAALATLITQALALAAGVVVLLRGDWGIHLRGADLKPDLPFIRRAFLLGFPASVELSARALGMNIMTFLVTGFGTLAIAAYGVVTNILNFVIVPAMGLSMATSTLVGQSLGANQLDRARQIARLSAMISFVGLSVFGVLIFALAGPVVRFFIPDDPAVIASGTTFLRIVAFSFGFMGLQLALIGVFRASGNTFVTMILALVSQWVLQFPLAFVLSRQTVLSTEGLWWSFPVTNILTAVITYAWFKRGDWTRSRLARGRKLRKRINDEILIEENRVV</sequence>
<dbReference type="Pfam" id="PF01554">
    <property type="entry name" value="MatE"/>
    <property type="match status" value="2"/>
</dbReference>
<feature type="transmembrane region" description="Helical" evidence="7">
    <location>
        <begin position="21"/>
        <end position="48"/>
    </location>
</feature>
<dbReference type="InterPro" id="IPR052031">
    <property type="entry name" value="Membrane_Transporter-Flippase"/>
</dbReference>
<feature type="transmembrane region" description="Helical" evidence="7">
    <location>
        <begin position="329"/>
        <end position="354"/>
    </location>
</feature>
<feature type="transmembrane region" description="Helical" evidence="7">
    <location>
        <begin position="289"/>
        <end position="308"/>
    </location>
</feature>
<dbReference type="EMBL" id="JBHSBU010000001">
    <property type="protein sequence ID" value="MFC4158925.1"/>
    <property type="molecule type" value="Genomic_DNA"/>
</dbReference>
<feature type="transmembrane region" description="Helical" evidence="7">
    <location>
        <begin position="427"/>
        <end position="446"/>
    </location>
</feature>
<dbReference type="InterPro" id="IPR048279">
    <property type="entry name" value="MdtK-like"/>
</dbReference>
<dbReference type="RefSeq" id="WP_378162122.1">
    <property type="nucleotide sequence ID" value="NZ_JBHSBU010000001.1"/>
</dbReference>
<dbReference type="PANTHER" id="PTHR43549:SF2">
    <property type="entry name" value="MULTIDRUG RESISTANCE PROTEIN NORM-RELATED"/>
    <property type="match status" value="1"/>
</dbReference>
<dbReference type="PANTHER" id="PTHR43549">
    <property type="entry name" value="MULTIDRUG RESISTANCE PROTEIN YPNP-RELATED"/>
    <property type="match status" value="1"/>
</dbReference>
<feature type="transmembrane region" description="Helical" evidence="7">
    <location>
        <begin position="395"/>
        <end position="415"/>
    </location>
</feature>
<feature type="transmembrane region" description="Helical" evidence="7">
    <location>
        <begin position="137"/>
        <end position="158"/>
    </location>
</feature>
<evidence type="ECO:0000256" key="7">
    <source>
        <dbReference type="SAM" id="Phobius"/>
    </source>
</evidence>
<dbReference type="NCBIfam" id="TIGR00797">
    <property type="entry name" value="matE"/>
    <property type="match status" value="1"/>
</dbReference>
<reference evidence="9" key="1">
    <citation type="journal article" date="2019" name="Int. J. Syst. Evol. Microbiol.">
        <title>The Global Catalogue of Microorganisms (GCM) 10K type strain sequencing project: providing services to taxonomists for standard genome sequencing and annotation.</title>
        <authorList>
            <consortium name="The Broad Institute Genomics Platform"/>
            <consortium name="The Broad Institute Genome Sequencing Center for Infectious Disease"/>
            <person name="Wu L."/>
            <person name="Ma J."/>
        </authorList>
    </citation>
    <scope>NUCLEOTIDE SEQUENCE [LARGE SCALE GENOMIC DNA]</scope>
    <source>
        <strain evidence="9">LMG 29894</strain>
    </source>
</reference>
<feature type="transmembrane region" description="Helical" evidence="7">
    <location>
        <begin position="366"/>
        <end position="388"/>
    </location>
</feature>
<evidence type="ECO:0000256" key="2">
    <source>
        <dbReference type="ARBA" id="ARBA00022448"/>
    </source>
</evidence>
<accession>A0ABV8MNU7</accession>
<feature type="transmembrane region" description="Helical" evidence="7">
    <location>
        <begin position="170"/>
        <end position="193"/>
    </location>
</feature>